<dbReference type="InterPro" id="IPR001611">
    <property type="entry name" value="Leu-rich_rpt"/>
</dbReference>
<comment type="similarity">
    <text evidence="2">Belongs to the RLP family.</text>
</comment>
<dbReference type="PANTHER" id="PTHR48062">
    <property type="entry name" value="RECEPTOR-LIKE PROTEIN 14"/>
    <property type="match status" value="1"/>
</dbReference>
<evidence type="ECO:0000256" key="10">
    <source>
        <dbReference type="SAM" id="MobiDB-lite"/>
    </source>
</evidence>
<keyword evidence="4" id="KW-0812">Transmembrane</keyword>
<dbReference type="GO" id="GO:0016020">
    <property type="term" value="C:membrane"/>
    <property type="evidence" value="ECO:0007669"/>
    <property type="project" value="UniProtKB-SubCell"/>
</dbReference>
<evidence type="ECO:0000256" key="2">
    <source>
        <dbReference type="ARBA" id="ARBA00009592"/>
    </source>
</evidence>
<dbReference type="InterPro" id="IPR032675">
    <property type="entry name" value="LRR_dom_sf"/>
</dbReference>
<dbReference type="SUPFAM" id="SSF52058">
    <property type="entry name" value="L domain-like"/>
    <property type="match status" value="1"/>
</dbReference>
<dbReference type="Pfam" id="PF13855">
    <property type="entry name" value="LRR_8"/>
    <property type="match status" value="1"/>
</dbReference>
<feature type="non-terminal residue" evidence="11">
    <location>
        <position position="159"/>
    </location>
</feature>
<evidence type="ECO:0000256" key="7">
    <source>
        <dbReference type="ARBA" id="ARBA00023136"/>
    </source>
</evidence>
<keyword evidence="3" id="KW-0433">Leucine-rich repeat</keyword>
<keyword evidence="8" id="KW-0675">Receptor</keyword>
<dbReference type="Pfam" id="PF00560">
    <property type="entry name" value="LRR_1"/>
    <property type="match status" value="1"/>
</dbReference>
<keyword evidence="5" id="KW-0677">Repeat</keyword>
<reference evidence="11 12" key="1">
    <citation type="journal article" date="2019" name="Genome Biol. Evol.">
        <title>Insights into the evolution of the New World diploid cottons (Gossypium, subgenus Houzingenia) based on genome sequencing.</title>
        <authorList>
            <person name="Grover C.E."/>
            <person name="Arick M.A. 2nd"/>
            <person name="Thrash A."/>
            <person name="Conover J.L."/>
            <person name="Sanders W.S."/>
            <person name="Peterson D.G."/>
            <person name="Frelichowski J.E."/>
            <person name="Scheffler J.A."/>
            <person name="Scheffler B.E."/>
            <person name="Wendel J.F."/>
        </authorList>
    </citation>
    <scope>NUCLEOTIDE SEQUENCE [LARGE SCALE GENOMIC DNA]</scope>
    <source>
        <strain evidence="11">157</strain>
        <tissue evidence="11">Leaf</tissue>
    </source>
</reference>
<comment type="subcellular location">
    <subcellularLocation>
        <location evidence="1">Membrane</location>
        <topology evidence="1">Single-pass membrane protein</topology>
    </subcellularLocation>
</comment>
<keyword evidence="9" id="KW-0325">Glycoprotein</keyword>
<dbReference type="InterPro" id="IPR051502">
    <property type="entry name" value="RLP_Defense_Trigger"/>
</dbReference>
<evidence type="ECO:0000256" key="8">
    <source>
        <dbReference type="ARBA" id="ARBA00023170"/>
    </source>
</evidence>
<evidence type="ECO:0000313" key="11">
    <source>
        <dbReference type="EMBL" id="MBA0553373.1"/>
    </source>
</evidence>
<proteinExistence type="inferred from homology"/>
<evidence type="ECO:0000256" key="6">
    <source>
        <dbReference type="ARBA" id="ARBA00022989"/>
    </source>
</evidence>
<name>A0A7J8LLV4_9ROSI</name>
<keyword evidence="7" id="KW-0472">Membrane</keyword>
<evidence type="ECO:0000256" key="9">
    <source>
        <dbReference type="ARBA" id="ARBA00023180"/>
    </source>
</evidence>
<gene>
    <name evidence="11" type="ORF">Golob_012561</name>
</gene>
<evidence type="ECO:0000256" key="1">
    <source>
        <dbReference type="ARBA" id="ARBA00004167"/>
    </source>
</evidence>
<feature type="region of interest" description="Disordered" evidence="10">
    <location>
        <begin position="134"/>
        <end position="159"/>
    </location>
</feature>
<keyword evidence="6" id="KW-1133">Transmembrane helix</keyword>
<dbReference type="PANTHER" id="PTHR48062:SF37">
    <property type="entry name" value="LRR RECEPTOR-LIKE SERINE_THREONINE-PROTEIN KINASE FLS2"/>
    <property type="match status" value="1"/>
</dbReference>
<protein>
    <recommendedName>
        <fullName evidence="13">Leucine-rich repeat-containing N-terminal plant-type domain-containing protein</fullName>
    </recommendedName>
</protein>
<keyword evidence="12" id="KW-1185">Reference proteome</keyword>
<sequence>MWTIQQREHLTHTRELEYKSGIDLSCNRLTGEIPTKIGNLSDIRSLNLSHNNLTGHILSIFSKLKQIESLDLSHNNLIGRIPTQLTGLNTLAVFDVSYNNLSGSIPSPKAQFETFDECNYVENPFLCRPPQHKNCSDLDSPPTAAPNTSNNEEESGLMD</sequence>
<evidence type="ECO:0000256" key="5">
    <source>
        <dbReference type="ARBA" id="ARBA00022737"/>
    </source>
</evidence>
<evidence type="ECO:0008006" key="13">
    <source>
        <dbReference type="Google" id="ProtNLM"/>
    </source>
</evidence>
<organism evidence="11 12">
    <name type="scientific">Gossypium lobatum</name>
    <dbReference type="NCBI Taxonomy" id="34289"/>
    <lineage>
        <taxon>Eukaryota</taxon>
        <taxon>Viridiplantae</taxon>
        <taxon>Streptophyta</taxon>
        <taxon>Embryophyta</taxon>
        <taxon>Tracheophyta</taxon>
        <taxon>Spermatophyta</taxon>
        <taxon>Magnoliopsida</taxon>
        <taxon>eudicotyledons</taxon>
        <taxon>Gunneridae</taxon>
        <taxon>Pentapetalae</taxon>
        <taxon>rosids</taxon>
        <taxon>malvids</taxon>
        <taxon>Malvales</taxon>
        <taxon>Malvaceae</taxon>
        <taxon>Malvoideae</taxon>
        <taxon>Gossypium</taxon>
    </lineage>
</organism>
<dbReference type="Proteomes" id="UP000593572">
    <property type="component" value="Unassembled WGS sequence"/>
</dbReference>
<dbReference type="PRINTS" id="PR00019">
    <property type="entry name" value="LEURICHRPT"/>
</dbReference>
<accession>A0A7J8LLV4</accession>
<evidence type="ECO:0000256" key="4">
    <source>
        <dbReference type="ARBA" id="ARBA00022692"/>
    </source>
</evidence>
<dbReference type="FunFam" id="3.80.10.10:FF:000111">
    <property type="entry name" value="LRR receptor-like serine/threonine-protein kinase ERECTA"/>
    <property type="match status" value="1"/>
</dbReference>
<evidence type="ECO:0000313" key="12">
    <source>
        <dbReference type="Proteomes" id="UP000593572"/>
    </source>
</evidence>
<evidence type="ECO:0000256" key="3">
    <source>
        <dbReference type="ARBA" id="ARBA00022614"/>
    </source>
</evidence>
<comment type="caution">
    <text evidence="11">The sequence shown here is derived from an EMBL/GenBank/DDBJ whole genome shotgun (WGS) entry which is preliminary data.</text>
</comment>
<dbReference type="EMBL" id="JABEZX010000004">
    <property type="protein sequence ID" value="MBA0553373.1"/>
    <property type="molecule type" value="Genomic_DNA"/>
</dbReference>
<dbReference type="Gene3D" id="3.80.10.10">
    <property type="entry name" value="Ribonuclease Inhibitor"/>
    <property type="match status" value="1"/>
</dbReference>
<dbReference type="AlphaFoldDB" id="A0A7J8LLV4"/>